<feature type="compositionally biased region" description="Basic and acidic residues" evidence="2">
    <location>
        <begin position="25"/>
        <end position="40"/>
    </location>
</feature>
<evidence type="ECO:0000313" key="3">
    <source>
        <dbReference type="EMBL" id="RMX42460.1"/>
    </source>
</evidence>
<feature type="coiled-coil region" evidence="1">
    <location>
        <begin position="92"/>
        <end position="159"/>
    </location>
</feature>
<accession>A0A3M6TM80</accession>
<protein>
    <submittedName>
        <fullName evidence="3">Uncharacterized protein</fullName>
    </submittedName>
</protein>
<comment type="caution">
    <text evidence="3">The sequence shown here is derived from an EMBL/GenBank/DDBJ whole genome shotgun (WGS) entry which is preliminary data.</text>
</comment>
<sequence length="338" mass="38601">MFLLRGHDEVEETRDSKVQRTQRKSSNEHSGARRSFETGKEMERLLNKRRNMASGLCQYGVNKDEDAQKGCAGLNVFAMQCRIEDNKFQGEVKEKKEEDASLKESKEIEEENSVHKENIELKTRLDSCKKIITELKEIVIDTKNENTELREELASCKKKLGRRHTLADVLKPEPPTDGTPRKSNPARHRRHRTVPPIFLFERKVETEDQAAQVSPSECNCPLPSITSSRSTAYQIRCLPGSMVVNVSLPTHPHAILTVAPFPPIQSSGTASVSTENKASLPKQDKCQLENHKHQFRIDCPVFDNSNPIHSERLETNRKRPSRDKRLIYPTLARYCCRC</sequence>
<evidence type="ECO:0000313" key="4">
    <source>
        <dbReference type="Proteomes" id="UP000275408"/>
    </source>
</evidence>
<feature type="compositionally biased region" description="Basic and acidic residues" evidence="2">
    <location>
        <begin position="1"/>
        <end position="18"/>
    </location>
</feature>
<dbReference type="Proteomes" id="UP000275408">
    <property type="component" value="Unassembled WGS sequence"/>
</dbReference>
<feature type="region of interest" description="Disordered" evidence="2">
    <location>
        <begin position="164"/>
        <end position="189"/>
    </location>
</feature>
<proteinExistence type="predicted"/>
<feature type="region of interest" description="Disordered" evidence="2">
    <location>
        <begin position="1"/>
        <end position="40"/>
    </location>
</feature>
<name>A0A3M6TM80_POCDA</name>
<keyword evidence="4" id="KW-1185">Reference proteome</keyword>
<gene>
    <name evidence="3" type="ORF">pdam_00010884</name>
</gene>
<reference evidence="3 4" key="1">
    <citation type="journal article" date="2018" name="Sci. Rep.">
        <title>Comparative analysis of the Pocillopora damicornis genome highlights role of immune system in coral evolution.</title>
        <authorList>
            <person name="Cunning R."/>
            <person name="Bay R.A."/>
            <person name="Gillette P."/>
            <person name="Baker A.C."/>
            <person name="Traylor-Knowles N."/>
        </authorList>
    </citation>
    <scope>NUCLEOTIDE SEQUENCE [LARGE SCALE GENOMIC DNA]</scope>
    <source>
        <strain evidence="3">RSMAS</strain>
        <tissue evidence="3">Whole animal</tissue>
    </source>
</reference>
<organism evidence="3 4">
    <name type="scientific">Pocillopora damicornis</name>
    <name type="common">Cauliflower coral</name>
    <name type="synonym">Millepora damicornis</name>
    <dbReference type="NCBI Taxonomy" id="46731"/>
    <lineage>
        <taxon>Eukaryota</taxon>
        <taxon>Metazoa</taxon>
        <taxon>Cnidaria</taxon>
        <taxon>Anthozoa</taxon>
        <taxon>Hexacorallia</taxon>
        <taxon>Scleractinia</taxon>
        <taxon>Astrocoeniina</taxon>
        <taxon>Pocilloporidae</taxon>
        <taxon>Pocillopora</taxon>
    </lineage>
</organism>
<dbReference type="AlphaFoldDB" id="A0A3M6TM80"/>
<evidence type="ECO:0000256" key="1">
    <source>
        <dbReference type="SAM" id="Coils"/>
    </source>
</evidence>
<keyword evidence="1" id="KW-0175">Coiled coil</keyword>
<dbReference type="EMBL" id="RCHS01003365">
    <property type="protein sequence ID" value="RMX42460.1"/>
    <property type="molecule type" value="Genomic_DNA"/>
</dbReference>
<evidence type="ECO:0000256" key="2">
    <source>
        <dbReference type="SAM" id="MobiDB-lite"/>
    </source>
</evidence>